<sequence length="280" mass="31235">MTEKPHNWIGKSQSRADITASGPLKRLAALLDHEAPPWPQGEVPPLAHWLYFLPDERLSDLDADGHPRRGGFLPPSPHSRRMWAGGQVEFVAPLTVGVNIVRKSMIQDVSVKNGSQGEMLIVKVAHDVFAGETPVIREVQNLIYLNPAPQSEKPEREASSAETKSFIHKRRHVASTVELFRFSALTFNSHRIHYDQAYAQGVEHYPGLVVHGPYSATLLMDFFLQNFPGRCIKSFGFRAKSPLFSDQPFDLHIDGSGPNYSLWICNDKGVETMSASIQAD</sequence>
<proteinExistence type="predicted"/>
<reference evidence="2 3" key="1">
    <citation type="submission" date="2024-09" db="EMBL/GenBank/DDBJ databases">
        <authorList>
            <person name="Zhang Z.-H."/>
        </authorList>
    </citation>
    <scope>NUCLEOTIDE SEQUENCE [LARGE SCALE GENOMIC DNA]</scope>
    <source>
        <strain evidence="2 3">HHTR114</strain>
    </source>
</reference>
<keyword evidence="3" id="KW-1185">Reference proteome</keyword>
<feature type="domain" description="FAS1-like dehydratase" evidence="1">
    <location>
        <begin position="75"/>
        <end position="129"/>
    </location>
</feature>
<gene>
    <name evidence="2" type="ORF">ACFMB1_08580</name>
</gene>
<dbReference type="RefSeq" id="WP_379879004.1">
    <property type="nucleotide sequence ID" value="NZ_JBHPON010000001.1"/>
</dbReference>
<evidence type="ECO:0000313" key="2">
    <source>
        <dbReference type="EMBL" id="MFC6035594.1"/>
    </source>
</evidence>
<organism evidence="2 3">
    <name type="scientific">Hyphococcus aureus</name>
    <dbReference type="NCBI Taxonomy" id="2666033"/>
    <lineage>
        <taxon>Bacteria</taxon>
        <taxon>Pseudomonadati</taxon>
        <taxon>Pseudomonadota</taxon>
        <taxon>Alphaproteobacteria</taxon>
        <taxon>Parvularculales</taxon>
        <taxon>Parvularculaceae</taxon>
        <taxon>Hyphococcus</taxon>
    </lineage>
</organism>
<evidence type="ECO:0000259" key="1">
    <source>
        <dbReference type="Pfam" id="PF13452"/>
    </source>
</evidence>
<accession>A0ABW1KUH2</accession>
<dbReference type="SUPFAM" id="SSF54637">
    <property type="entry name" value="Thioesterase/thiol ester dehydrase-isomerase"/>
    <property type="match status" value="1"/>
</dbReference>
<dbReference type="EMBL" id="JBHPON010000001">
    <property type="protein sequence ID" value="MFC6035594.1"/>
    <property type="molecule type" value="Genomic_DNA"/>
</dbReference>
<comment type="caution">
    <text evidence="2">The sequence shown here is derived from an EMBL/GenBank/DDBJ whole genome shotgun (WGS) entry which is preliminary data.</text>
</comment>
<name>A0ABW1KUH2_9PROT</name>
<dbReference type="InterPro" id="IPR052741">
    <property type="entry name" value="Mitochondrial_HTD2"/>
</dbReference>
<dbReference type="InterPro" id="IPR039569">
    <property type="entry name" value="FAS1-like_DH_region"/>
</dbReference>
<protein>
    <submittedName>
        <fullName evidence="2">MaoC family dehydratase N-terminal domain-containing protein</fullName>
    </submittedName>
</protein>
<dbReference type="PANTHER" id="PTHR28152">
    <property type="entry name" value="HYDROXYACYL-THIOESTER DEHYDRATASE TYPE 2, MITOCHONDRIAL"/>
    <property type="match status" value="1"/>
</dbReference>
<dbReference type="PANTHER" id="PTHR28152:SF1">
    <property type="entry name" value="HYDROXYACYL-THIOESTER DEHYDRATASE TYPE 2, MITOCHONDRIAL"/>
    <property type="match status" value="1"/>
</dbReference>
<dbReference type="Pfam" id="PF13452">
    <property type="entry name" value="FAS1_DH_region"/>
    <property type="match status" value="1"/>
</dbReference>
<evidence type="ECO:0000313" key="3">
    <source>
        <dbReference type="Proteomes" id="UP001596116"/>
    </source>
</evidence>
<dbReference type="InterPro" id="IPR029069">
    <property type="entry name" value="HotDog_dom_sf"/>
</dbReference>
<dbReference type="Gene3D" id="3.10.129.10">
    <property type="entry name" value="Hotdog Thioesterase"/>
    <property type="match status" value="2"/>
</dbReference>
<dbReference type="Proteomes" id="UP001596116">
    <property type="component" value="Unassembled WGS sequence"/>
</dbReference>